<dbReference type="PANTHER" id="PTHR47369:SF2">
    <property type="entry name" value="BTB_POZ DOMAIN-CONTAINING PROTEIN 2"/>
    <property type="match status" value="1"/>
</dbReference>
<comment type="caution">
    <text evidence="2">The sequence shown here is derived from an EMBL/GenBank/DDBJ whole genome shotgun (WGS) entry which is preliminary data.</text>
</comment>
<dbReference type="PANTHER" id="PTHR47369">
    <property type="entry name" value="BTB/POZ DOMAIN-CONTAINING PROTEIN"/>
    <property type="match status" value="1"/>
</dbReference>
<protein>
    <recommendedName>
        <fullName evidence="1">BTB domain-containing protein</fullName>
    </recommendedName>
</protein>
<dbReference type="Proteomes" id="UP000444721">
    <property type="component" value="Unassembled WGS sequence"/>
</dbReference>
<accession>A0A6A5BUY9</accession>
<dbReference type="VEuPathDB" id="AmoebaDB:FDP41_012815"/>
<reference evidence="2 3" key="1">
    <citation type="journal article" date="2019" name="Sci. Rep.">
        <title>Nanopore sequencing improves the draft genome of the human pathogenic amoeba Naegleria fowleri.</title>
        <authorList>
            <person name="Liechti N."/>
            <person name="Schurch N."/>
            <person name="Bruggmann R."/>
            <person name="Wittwer M."/>
        </authorList>
    </citation>
    <scope>NUCLEOTIDE SEQUENCE [LARGE SCALE GENOMIC DNA]</scope>
    <source>
        <strain evidence="2 3">ATCC 30894</strain>
    </source>
</reference>
<dbReference type="PROSITE" id="PS50097">
    <property type="entry name" value="BTB"/>
    <property type="match status" value="1"/>
</dbReference>
<dbReference type="VEuPathDB" id="AmoebaDB:NF0051610"/>
<dbReference type="Gene3D" id="3.30.710.10">
    <property type="entry name" value="Potassium Channel Kv1.1, Chain A"/>
    <property type="match status" value="1"/>
</dbReference>
<evidence type="ECO:0000313" key="3">
    <source>
        <dbReference type="Proteomes" id="UP000444721"/>
    </source>
</evidence>
<dbReference type="GeneID" id="68120030"/>
<organism evidence="2 3">
    <name type="scientific">Naegleria fowleri</name>
    <name type="common">Brain eating amoeba</name>
    <dbReference type="NCBI Taxonomy" id="5763"/>
    <lineage>
        <taxon>Eukaryota</taxon>
        <taxon>Discoba</taxon>
        <taxon>Heterolobosea</taxon>
        <taxon>Tetramitia</taxon>
        <taxon>Eutetramitia</taxon>
        <taxon>Vahlkampfiidae</taxon>
        <taxon>Naegleria</taxon>
    </lineage>
</organism>
<feature type="domain" description="BTB" evidence="1">
    <location>
        <begin position="250"/>
        <end position="324"/>
    </location>
</feature>
<dbReference type="VEuPathDB" id="AmoebaDB:NfTy_080170"/>
<dbReference type="CDD" id="cd18186">
    <property type="entry name" value="BTB_POZ_ZBTB_KLHL-like"/>
    <property type="match status" value="1"/>
</dbReference>
<dbReference type="Pfam" id="PF00651">
    <property type="entry name" value="BTB"/>
    <property type="match status" value="1"/>
</dbReference>
<sequence length="435" mass="50807">MHSMTNQKNQQLQVDTRPLARYLEETFHAQYVEDMFDPMSQDSSHCFDLVFRCNDEVNDHAYPSFDENFHERNIAADHSYGSNGSATTTATIGQSKNKMMIHQYSAIYVHKFFVMARSDYVRKLLKGHHHDSQYSDDKDREILRKTTRSISEVMVHSETLKWLSLHINALYRNTTSHLLNSQWFEEAQLVEMIDRRKVFSEGVEQFANCVQAIFHVVSEFNRIQQGTKNGNEKQPPPQLAPKYSFLKDTFDLTIQLYNPYCVEELMKEYRVHKLFLFRSPFMKKILQSGMNETQTNIVKFHTISVEGFNHVLQYLYTQHCNVPREHVVEIYVFAQLMELSDLSSVCVKLVTKMIDKDNVFDVLSLEELSSIPSILEASSTLPKFELLLKPRVHQKIAFYLANAYESIPSEVYGELSVDIRMKVQKIRKKKLLSKK</sequence>
<evidence type="ECO:0000259" key="1">
    <source>
        <dbReference type="PROSITE" id="PS50097"/>
    </source>
</evidence>
<keyword evidence="3" id="KW-1185">Reference proteome</keyword>
<dbReference type="EMBL" id="VFQX01000016">
    <property type="protein sequence ID" value="KAF0981027.1"/>
    <property type="molecule type" value="Genomic_DNA"/>
</dbReference>
<dbReference type="RefSeq" id="XP_044565740.1">
    <property type="nucleotide sequence ID" value="XM_044703376.1"/>
</dbReference>
<dbReference type="SMART" id="SM00225">
    <property type="entry name" value="BTB"/>
    <property type="match status" value="1"/>
</dbReference>
<dbReference type="AlphaFoldDB" id="A0A6A5BUY9"/>
<dbReference type="SUPFAM" id="SSF54695">
    <property type="entry name" value="POZ domain"/>
    <property type="match status" value="1"/>
</dbReference>
<gene>
    <name evidence="2" type="ORF">FDP41_012815</name>
</gene>
<dbReference type="OrthoDB" id="1022638at2759"/>
<dbReference type="InterPro" id="IPR011333">
    <property type="entry name" value="SKP1/BTB/POZ_sf"/>
</dbReference>
<name>A0A6A5BUY9_NAEFO</name>
<evidence type="ECO:0000313" key="2">
    <source>
        <dbReference type="EMBL" id="KAF0981027.1"/>
    </source>
</evidence>
<dbReference type="InterPro" id="IPR000210">
    <property type="entry name" value="BTB/POZ_dom"/>
</dbReference>
<proteinExistence type="predicted"/>